<dbReference type="STRING" id="47855.GA0070606_5411"/>
<dbReference type="Proteomes" id="UP000199001">
    <property type="component" value="Unassembled WGS sequence"/>
</dbReference>
<gene>
    <name evidence="1" type="ORF">GA0070606_5411</name>
</gene>
<organism evidence="1 2">
    <name type="scientific">Micromonospora citrea</name>
    <dbReference type="NCBI Taxonomy" id="47855"/>
    <lineage>
        <taxon>Bacteria</taxon>
        <taxon>Bacillati</taxon>
        <taxon>Actinomycetota</taxon>
        <taxon>Actinomycetes</taxon>
        <taxon>Micromonosporales</taxon>
        <taxon>Micromonosporaceae</taxon>
        <taxon>Micromonospora</taxon>
    </lineage>
</organism>
<accession>A0A1C6VWK6</accession>
<evidence type="ECO:0000313" key="1">
    <source>
        <dbReference type="EMBL" id="SCL70474.1"/>
    </source>
</evidence>
<name>A0A1C6VWK6_9ACTN</name>
<dbReference type="AlphaFoldDB" id="A0A1C6VWK6"/>
<dbReference type="RefSeq" id="WP_176737429.1">
    <property type="nucleotide sequence ID" value="NZ_FMHZ01000002.1"/>
</dbReference>
<keyword evidence="2" id="KW-1185">Reference proteome</keyword>
<evidence type="ECO:0000313" key="2">
    <source>
        <dbReference type="Proteomes" id="UP000199001"/>
    </source>
</evidence>
<proteinExistence type="predicted"/>
<reference evidence="2" key="1">
    <citation type="submission" date="2016-06" db="EMBL/GenBank/DDBJ databases">
        <authorList>
            <person name="Varghese N."/>
            <person name="Submissions Spin"/>
        </authorList>
    </citation>
    <scope>NUCLEOTIDE SEQUENCE [LARGE SCALE GENOMIC DNA]</scope>
    <source>
        <strain evidence="2">DSM 43903</strain>
    </source>
</reference>
<sequence length="57" mass="5907">MAESTVQAGRRAASAAGWLDENDCCTECGEHFSGPCAPGCPRGEPADECDTLPVHLS</sequence>
<dbReference type="EMBL" id="FMHZ01000002">
    <property type="protein sequence ID" value="SCL70474.1"/>
    <property type="molecule type" value="Genomic_DNA"/>
</dbReference>
<protein>
    <submittedName>
        <fullName evidence="1">Uncharacterized protein</fullName>
    </submittedName>
</protein>